<comment type="caution">
    <text evidence="5">The sequence shown here is derived from an EMBL/GenBank/DDBJ whole genome shotgun (WGS) entry which is preliminary data.</text>
</comment>
<dbReference type="InterPro" id="IPR029000">
    <property type="entry name" value="Cyclophilin-like_dom_sf"/>
</dbReference>
<dbReference type="PANTHER" id="PTHR45625">
    <property type="entry name" value="PEPTIDYL-PROLYL CIS-TRANS ISOMERASE-RELATED"/>
    <property type="match status" value="1"/>
</dbReference>
<dbReference type="PROSITE" id="PS50072">
    <property type="entry name" value="CSA_PPIASE_2"/>
    <property type="match status" value="1"/>
</dbReference>
<dbReference type="InterPro" id="IPR002130">
    <property type="entry name" value="Cyclophilin-type_PPIase_dom"/>
</dbReference>
<keyword evidence="2 5" id="KW-0413">Isomerase</keyword>
<dbReference type="RefSeq" id="WP_075973447.1">
    <property type="nucleotide sequence ID" value="NZ_MKQR01000006.1"/>
</dbReference>
<protein>
    <recommendedName>
        <fullName evidence="2">Peptidyl-prolyl cis-trans isomerase</fullName>
        <shortName evidence="2">PPIase</shortName>
        <ecNumber evidence="2">5.2.1.8</ecNumber>
    </recommendedName>
</protein>
<keyword evidence="6" id="KW-1185">Reference proteome</keyword>
<evidence type="ECO:0000313" key="6">
    <source>
        <dbReference type="Proteomes" id="UP000186040"/>
    </source>
</evidence>
<comment type="catalytic activity">
    <reaction evidence="2">
        <text>[protein]-peptidylproline (omega=180) = [protein]-peptidylproline (omega=0)</text>
        <dbReference type="Rhea" id="RHEA:16237"/>
        <dbReference type="Rhea" id="RHEA-COMP:10747"/>
        <dbReference type="Rhea" id="RHEA-COMP:10748"/>
        <dbReference type="ChEBI" id="CHEBI:83833"/>
        <dbReference type="ChEBI" id="CHEBI:83834"/>
        <dbReference type="EC" id="5.2.1.8"/>
    </reaction>
</comment>
<dbReference type="OrthoDB" id="5507614at2"/>
<dbReference type="PRINTS" id="PR00153">
    <property type="entry name" value="CSAPPISMRASE"/>
</dbReference>
<keyword evidence="2" id="KW-0697">Rotamase</keyword>
<dbReference type="Gene3D" id="2.40.100.10">
    <property type="entry name" value="Cyclophilin-like"/>
    <property type="match status" value="1"/>
</dbReference>
<dbReference type="Pfam" id="PF00160">
    <property type="entry name" value="Pro_isomerase"/>
    <property type="match status" value="1"/>
</dbReference>
<feature type="transmembrane region" description="Helical" evidence="3">
    <location>
        <begin position="32"/>
        <end position="52"/>
    </location>
</feature>
<name>A0A1Q9LS92_9PSEU</name>
<feature type="domain" description="PPIase cyclophilin-type" evidence="4">
    <location>
        <begin position="132"/>
        <end position="276"/>
    </location>
</feature>
<evidence type="ECO:0000313" key="5">
    <source>
        <dbReference type="EMBL" id="OLR94880.1"/>
    </source>
</evidence>
<keyword evidence="3" id="KW-0472">Membrane</keyword>
<keyword evidence="3" id="KW-0812">Transmembrane</keyword>
<dbReference type="AlphaFoldDB" id="A0A1Q9LS92"/>
<proteinExistence type="inferred from homology"/>
<dbReference type="Proteomes" id="UP000186040">
    <property type="component" value="Unassembled WGS sequence"/>
</dbReference>
<evidence type="ECO:0000259" key="4">
    <source>
        <dbReference type="PROSITE" id="PS50072"/>
    </source>
</evidence>
<dbReference type="STRING" id="1193682.BJP25_09690"/>
<dbReference type="EC" id="5.2.1.8" evidence="2"/>
<dbReference type="SUPFAM" id="SSF50891">
    <property type="entry name" value="Cyclophilin-like"/>
    <property type="match status" value="1"/>
</dbReference>
<comment type="function">
    <text evidence="1 2">PPIases accelerate the folding of proteins. It catalyzes the cis-trans isomerization of proline imidic peptide bonds in oligopeptides.</text>
</comment>
<evidence type="ECO:0000256" key="3">
    <source>
        <dbReference type="SAM" id="Phobius"/>
    </source>
</evidence>
<organism evidence="5 6">
    <name type="scientific">Actinokineospora bangkokensis</name>
    <dbReference type="NCBI Taxonomy" id="1193682"/>
    <lineage>
        <taxon>Bacteria</taxon>
        <taxon>Bacillati</taxon>
        <taxon>Actinomycetota</taxon>
        <taxon>Actinomycetes</taxon>
        <taxon>Pseudonocardiales</taxon>
        <taxon>Pseudonocardiaceae</taxon>
        <taxon>Actinokineospora</taxon>
    </lineage>
</organism>
<dbReference type="GO" id="GO:0003755">
    <property type="term" value="F:peptidyl-prolyl cis-trans isomerase activity"/>
    <property type="evidence" value="ECO:0007669"/>
    <property type="project" value="UniProtKB-UniRule"/>
</dbReference>
<evidence type="ECO:0000256" key="1">
    <source>
        <dbReference type="ARBA" id="ARBA00002388"/>
    </source>
</evidence>
<keyword evidence="3" id="KW-1133">Transmembrane helix</keyword>
<gene>
    <name evidence="5" type="ORF">BJP25_09690</name>
</gene>
<dbReference type="PANTHER" id="PTHR45625:SF3">
    <property type="entry name" value="PEPTIDYL-PROLYL CIS-TRANS ISOMERASE B-RELATED"/>
    <property type="match status" value="1"/>
</dbReference>
<reference evidence="5 6" key="1">
    <citation type="submission" date="2016-10" db="EMBL/GenBank/DDBJ databases">
        <title>The Draft Genome Sequence of Actinokineospora bangkokensis 44EHWT reveals the biosynthetic pathway of antifungal compounds Thailandins with unusual extender unit butylmalonyl-CoA.</title>
        <authorList>
            <person name="Greule A."/>
            <person name="Intra B."/>
            <person name="Flemming S."/>
            <person name="Rommel M.G."/>
            <person name="Panbangred W."/>
            <person name="Bechthold A."/>
        </authorList>
    </citation>
    <scope>NUCLEOTIDE SEQUENCE [LARGE SCALE GENOMIC DNA]</scope>
    <source>
        <strain evidence="5 6">44EHW</strain>
    </source>
</reference>
<comment type="similarity">
    <text evidence="2">Belongs to the cyclophilin-type PPIase family.</text>
</comment>
<dbReference type="CDD" id="cd00317">
    <property type="entry name" value="cyclophilin"/>
    <property type="match status" value="1"/>
</dbReference>
<evidence type="ECO:0000256" key="2">
    <source>
        <dbReference type="RuleBase" id="RU363019"/>
    </source>
</evidence>
<sequence length="277" mass="28274">MPSNDQRRKAAKAKLERQLANRAARARKRRTIGVVSTVVGVVVVVGVVYLLVNIGSGDDSTPAAEPTAAADAPTGVPTTTLAPQKRATALPAKATCAYPAEGTPAKPNTAPPTADIPAEGTQGATIKFGDKEVPVTLDRALAPCTVNSFTSLAKQGYFDGTACHRLTTSASLQVLQCGDPTGTGGGGPGYKFNDETFPEAKYGRGVLAMANSGANTNGSQFFMVYGAAELPPNYTVFGTISEDGLKVIDEIAAKGTQSGSGDGKPVNDATISSVAVA</sequence>
<dbReference type="EMBL" id="MKQR01000006">
    <property type="protein sequence ID" value="OLR94880.1"/>
    <property type="molecule type" value="Genomic_DNA"/>
</dbReference>
<accession>A0A1Q9LS92</accession>
<dbReference type="InterPro" id="IPR044666">
    <property type="entry name" value="Cyclophilin_A-like"/>
</dbReference>